<dbReference type="InterPro" id="IPR007110">
    <property type="entry name" value="Ig-like_dom"/>
</dbReference>
<gene>
    <name evidence="6" type="primary">LOC102211201</name>
</gene>
<dbReference type="SMART" id="SM00407">
    <property type="entry name" value="IGc1"/>
    <property type="match status" value="1"/>
</dbReference>
<protein>
    <submittedName>
        <fullName evidence="6">Major histocompatibility complex class I-related gene protein-like isoform X2</fullName>
    </submittedName>
</protein>
<dbReference type="InterPro" id="IPR011162">
    <property type="entry name" value="MHC_I/II-like_Ag-recog"/>
</dbReference>
<dbReference type="SUPFAM" id="SSF48726">
    <property type="entry name" value="Immunoglobulin"/>
    <property type="match status" value="1"/>
</dbReference>
<feature type="signal peptide" evidence="3">
    <location>
        <begin position="1"/>
        <end position="16"/>
    </location>
</feature>
<dbReference type="GO" id="GO:0005615">
    <property type="term" value="C:extracellular space"/>
    <property type="evidence" value="ECO:0007669"/>
    <property type="project" value="TreeGrafter"/>
</dbReference>
<feature type="domain" description="Ig-like" evidence="4">
    <location>
        <begin position="108"/>
        <end position="194"/>
    </location>
</feature>
<dbReference type="GO" id="GO:0006955">
    <property type="term" value="P:immune response"/>
    <property type="evidence" value="ECO:0007669"/>
    <property type="project" value="TreeGrafter"/>
</dbReference>
<dbReference type="Proteomes" id="UP000695023">
    <property type="component" value="Unplaced"/>
</dbReference>
<evidence type="ECO:0000259" key="4">
    <source>
        <dbReference type="PROSITE" id="PS50835"/>
    </source>
</evidence>
<accession>A0A9Y3S4J1</accession>
<keyword evidence="3" id="KW-0732">Signal</keyword>
<dbReference type="GeneID" id="102211201"/>
<keyword evidence="2" id="KW-0812">Transmembrane</keyword>
<dbReference type="InterPro" id="IPR037055">
    <property type="entry name" value="MHC_I-like_Ag-recog_sf"/>
</dbReference>
<reference evidence="6" key="1">
    <citation type="submission" date="2025-08" db="UniProtKB">
        <authorList>
            <consortium name="RefSeq"/>
        </authorList>
    </citation>
    <scope>IDENTIFICATION</scope>
</reference>
<keyword evidence="2" id="KW-1133">Transmembrane helix</keyword>
<feature type="transmembrane region" description="Helical" evidence="2">
    <location>
        <begin position="212"/>
        <end position="235"/>
    </location>
</feature>
<evidence type="ECO:0000313" key="5">
    <source>
        <dbReference type="Proteomes" id="UP000695023"/>
    </source>
</evidence>
<organism evidence="5 6">
    <name type="scientific">Pundamilia nyererei</name>
    <dbReference type="NCBI Taxonomy" id="303518"/>
    <lineage>
        <taxon>Eukaryota</taxon>
        <taxon>Metazoa</taxon>
        <taxon>Chordata</taxon>
        <taxon>Craniata</taxon>
        <taxon>Vertebrata</taxon>
        <taxon>Euteleostomi</taxon>
        <taxon>Actinopterygii</taxon>
        <taxon>Neopterygii</taxon>
        <taxon>Teleostei</taxon>
        <taxon>Neoteleostei</taxon>
        <taxon>Acanthomorphata</taxon>
        <taxon>Ovalentaria</taxon>
        <taxon>Cichlomorphae</taxon>
        <taxon>Cichliformes</taxon>
        <taxon>Cichlidae</taxon>
        <taxon>African cichlids</taxon>
        <taxon>Pseudocrenilabrinae</taxon>
        <taxon>Haplochromini</taxon>
        <taxon>Pundamilia</taxon>
    </lineage>
</organism>
<keyword evidence="5" id="KW-1185">Reference proteome</keyword>
<dbReference type="PANTHER" id="PTHR16675">
    <property type="entry name" value="MHC CLASS I-RELATED"/>
    <property type="match status" value="1"/>
</dbReference>
<dbReference type="PANTHER" id="PTHR16675:SF237">
    <property type="entry name" value="MHC CLASS I ANTIGEN TRANSCRIPT VARIANT 1-RELATED"/>
    <property type="match status" value="1"/>
</dbReference>
<evidence type="ECO:0000313" key="6">
    <source>
        <dbReference type="RefSeq" id="XP_005755210.1"/>
    </source>
</evidence>
<sequence>MGRLLLLLFLCQFASSVKHSLKFFFCQTSGVQNIPEFVVVGLVDGVQKSYYDSRTERPEPKTEWMKKLMKDDPQHLEWYTARSLHVQHLFKHYIENLRKRFNQTEVLPSVSLLQKSLSSPVSCHATGFYPDRGLMFWRKDGEELHEGVDPGEILPNNDGTFQMSIDLNVSSVTPEDWERYDCVFQLFGVNEDITTKLDKTLIRTNWGKPAHIIPTAVVLAIVLIAAVAAVAVVAYKRKKAPANASEQSETLNPQT</sequence>
<feature type="chain" id="PRO_5041381461" evidence="3">
    <location>
        <begin position="17"/>
        <end position="255"/>
    </location>
</feature>
<dbReference type="InterPro" id="IPR036179">
    <property type="entry name" value="Ig-like_dom_sf"/>
</dbReference>
<dbReference type="InterPro" id="IPR003597">
    <property type="entry name" value="Ig_C1-set"/>
</dbReference>
<dbReference type="Gene3D" id="3.30.500.10">
    <property type="entry name" value="MHC class I-like antigen recognition-like"/>
    <property type="match status" value="1"/>
</dbReference>
<dbReference type="Pfam" id="PF00129">
    <property type="entry name" value="MHC_I"/>
    <property type="match status" value="1"/>
</dbReference>
<dbReference type="InterPro" id="IPR011161">
    <property type="entry name" value="MHC_I-like_Ag-recog"/>
</dbReference>
<dbReference type="Gene3D" id="2.60.40.10">
    <property type="entry name" value="Immunoglobulins"/>
    <property type="match status" value="1"/>
</dbReference>
<dbReference type="AlphaFoldDB" id="A0A9Y3S4J1"/>
<name>A0A9Y3S4J1_9CICH</name>
<keyword evidence="2" id="KW-0472">Membrane</keyword>
<dbReference type="PROSITE" id="PS50835">
    <property type="entry name" value="IG_LIKE"/>
    <property type="match status" value="1"/>
</dbReference>
<proteinExistence type="predicted"/>
<dbReference type="InterPro" id="IPR013783">
    <property type="entry name" value="Ig-like_fold"/>
</dbReference>
<evidence type="ECO:0000256" key="1">
    <source>
        <dbReference type="ARBA" id="ARBA00023180"/>
    </source>
</evidence>
<dbReference type="RefSeq" id="XP_005755210.1">
    <property type="nucleotide sequence ID" value="XM_005755153.2"/>
</dbReference>
<dbReference type="FunFam" id="2.60.40.10:FF:000943">
    <property type="entry name" value="Classical MHC class I molecule, alpha-chain"/>
    <property type="match status" value="1"/>
</dbReference>
<keyword evidence="1" id="KW-0325">Glycoprotein</keyword>
<dbReference type="Pfam" id="PF07654">
    <property type="entry name" value="C1-set"/>
    <property type="match status" value="1"/>
</dbReference>
<dbReference type="SUPFAM" id="SSF54452">
    <property type="entry name" value="MHC antigen-recognition domain"/>
    <property type="match status" value="1"/>
</dbReference>
<evidence type="ECO:0000256" key="3">
    <source>
        <dbReference type="SAM" id="SignalP"/>
    </source>
</evidence>
<evidence type="ECO:0000256" key="2">
    <source>
        <dbReference type="SAM" id="Phobius"/>
    </source>
</evidence>
<dbReference type="InterPro" id="IPR050208">
    <property type="entry name" value="MHC_class-I_related"/>
</dbReference>
<dbReference type="GO" id="GO:0009897">
    <property type="term" value="C:external side of plasma membrane"/>
    <property type="evidence" value="ECO:0007669"/>
    <property type="project" value="TreeGrafter"/>
</dbReference>